<dbReference type="PANTHER" id="PTHR10887:SF341">
    <property type="entry name" value="NFX1-TYPE ZINC FINGER-CONTAINING PROTEIN 1"/>
    <property type="match status" value="1"/>
</dbReference>
<dbReference type="Proteomes" id="UP000265703">
    <property type="component" value="Unassembled WGS sequence"/>
</dbReference>
<feature type="non-terminal residue" evidence="6">
    <location>
        <position position="1"/>
    </location>
</feature>
<dbReference type="CDD" id="cd18808">
    <property type="entry name" value="SF1_C_Upf1"/>
    <property type="match status" value="1"/>
</dbReference>
<dbReference type="InterPro" id="IPR000967">
    <property type="entry name" value="Znf_NFX1"/>
</dbReference>
<feature type="domain" description="NF-X1-type" evidence="5">
    <location>
        <begin position="535"/>
        <end position="554"/>
    </location>
</feature>
<keyword evidence="1" id="KW-0479">Metal-binding</keyword>
<feature type="domain" description="NF-X1-type" evidence="5">
    <location>
        <begin position="382"/>
        <end position="404"/>
    </location>
</feature>
<dbReference type="GO" id="GO:0031380">
    <property type="term" value="C:nuclear RNA-directed RNA polymerase complex"/>
    <property type="evidence" value="ECO:0007669"/>
    <property type="project" value="TreeGrafter"/>
</dbReference>
<keyword evidence="2" id="KW-0677">Repeat</keyword>
<dbReference type="Gene3D" id="3.40.50.300">
    <property type="entry name" value="P-loop containing nucleotide triphosphate hydrolases"/>
    <property type="match status" value="2"/>
</dbReference>
<evidence type="ECO:0000313" key="6">
    <source>
        <dbReference type="EMBL" id="RIA86555.1"/>
    </source>
</evidence>
<protein>
    <submittedName>
        <fullName evidence="6">AAA domain-containing protein</fullName>
    </submittedName>
</protein>
<dbReference type="GO" id="GO:0031048">
    <property type="term" value="P:regulatory ncRNA-mediated heterochromatin formation"/>
    <property type="evidence" value="ECO:0007669"/>
    <property type="project" value="TreeGrafter"/>
</dbReference>
<dbReference type="AlphaFoldDB" id="A0A397SRB3"/>
<evidence type="ECO:0000256" key="3">
    <source>
        <dbReference type="ARBA" id="ARBA00022771"/>
    </source>
</evidence>
<dbReference type="GO" id="GO:0004386">
    <property type="term" value="F:helicase activity"/>
    <property type="evidence" value="ECO:0007669"/>
    <property type="project" value="InterPro"/>
</dbReference>
<accession>A0A397SRB3</accession>
<dbReference type="OrthoDB" id="2423195at2759"/>
<dbReference type="Pfam" id="PF13086">
    <property type="entry name" value="AAA_11"/>
    <property type="match status" value="1"/>
</dbReference>
<dbReference type="InterPro" id="IPR041679">
    <property type="entry name" value="DNA2/NAM7-like_C"/>
</dbReference>
<dbReference type="SUPFAM" id="SSF52540">
    <property type="entry name" value="P-loop containing nucleoside triphosphate hydrolases"/>
    <property type="match status" value="1"/>
</dbReference>
<dbReference type="InterPro" id="IPR027417">
    <property type="entry name" value="P-loop_NTPase"/>
</dbReference>
<evidence type="ECO:0000256" key="4">
    <source>
        <dbReference type="ARBA" id="ARBA00022833"/>
    </source>
</evidence>
<keyword evidence="7" id="KW-1185">Reference proteome</keyword>
<dbReference type="PANTHER" id="PTHR10887">
    <property type="entry name" value="DNA2/NAM7 HELICASE FAMILY"/>
    <property type="match status" value="1"/>
</dbReference>
<dbReference type="GO" id="GO:0008270">
    <property type="term" value="F:zinc ion binding"/>
    <property type="evidence" value="ECO:0007669"/>
    <property type="project" value="UniProtKB-KW"/>
</dbReference>
<evidence type="ECO:0000256" key="1">
    <source>
        <dbReference type="ARBA" id="ARBA00022723"/>
    </source>
</evidence>
<reference evidence="6 7" key="1">
    <citation type="submission" date="2018-06" db="EMBL/GenBank/DDBJ databases">
        <title>Comparative genomics reveals the genomic features of Rhizophagus irregularis, R. cerebriforme, R. diaphanum and Gigaspora rosea, and their symbiotic lifestyle signature.</title>
        <authorList>
            <person name="Morin E."/>
            <person name="San Clemente H."/>
            <person name="Chen E.C.H."/>
            <person name="De La Providencia I."/>
            <person name="Hainaut M."/>
            <person name="Kuo A."/>
            <person name="Kohler A."/>
            <person name="Murat C."/>
            <person name="Tang N."/>
            <person name="Roy S."/>
            <person name="Loubradou J."/>
            <person name="Henrissat B."/>
            <person name="Grigoriev I.V."/>
            <person name="Corradi N."/>
            <person name="Roux C."/>
            <person name="Martin F.M."/>
        </authorList>
    </citation>
    <scope>NUCLEOTIDE SEQUENCE [LARGE SCALE GENOMIC DNA]</scope>
    <source>
        <strain evidence="6 7">DAOM 227022</strain>
    </source>
</reference>
<dbReference type="SMART" id="SM00438">
    <property type="entry name" value="ZnF_NFX"/>
    <property type="match status" value="3"/>
</dbReference>
<dbReference type="CDD" id="cd06008">
    <property type="entry name" value="NF-X1-zinc-finger"/>
    <property type="match status" value="1"/>
</dbReference>
<keyword evidence="4" id="KW-0862">Zinc</keyword>
<dbReference type="Pfam" id="PF13087">
    <property type="entry name" value="AAA_12"/>
    <property type="match status" value="1"/>
</dbReference>
<sequence>QILSNKDVIGMTTNGAAKFQNLLRYIDSKIIICEEAGEVLEAHILSALTPSTQHLILIGDHNQLRPHIATYNLSMDSSIGMKYQLDKSLFERLVDGNNTIKIEKTQLLTQRRMRKIEISELIKETLYKNLEDGDNTVYYPKVRGAQHNVYFIDHRHPEKNSGSDLAQSHVNPYEVKMVVEMVKYFVKNGYTKPKDIAVLTPYIGQMIKIEEALSESFAVLLDERDTQNISNVEQEDENDKTDKKRIQKSLNQQVTLRTVDNFQGEEANIVIISLVRNFSKSGNHGTIGFLKSKNRSNVLLSRAREGMYLLGNSELMAMKSKDMWAPVINILHKRNPSQVGFGMPIVCNRHPDYKNIIIDPEQFAEVSPNGGCYNTCDSSLSCGHTCTLKCHPDNLNHVGVKCYKRCIKLHSVCGHPCSKLCHQDCGRCEFPIGDIILPGCGHTLPNARCWQNQTKEEINCIVSTDIILPGCGHTFKDPIDDIKCEEKCGKYLECGHKCYKKCVECQKGSTPDNNKQNKQIKHGKCKTKCNTLLSCGHKCNINCHKGKECPPCNQSCTVCLEPCTICAKNCSWECKHQGKCELSCGTPCNRLPCNESCDKKLKCGHKCTGVCGEICPDFCIKCAPKKVKNQLSDKNIDWKKEKMIVLSCGHAYTMRTLDTLMGMKDYYEGSIEGGWTSVKELPISPTNTNTCPECQTPIKNIRRYGRIIKHHTLDIQTKKFLVKYDRRLKEINKKI</sequence>
<organism evidence="6 7">
    <name type="scientific">Glomus cerebriforme</name>
    <dbReference type="NCBI Taxonomy" id="658196"/>
    <lineage>
        <taxon>Eukaryota</taxon>
        <taxon>Fungi</taxon>
        <taxon>Fungi incertae sedis</taxon>
        <taxon>Mucoromycota</taxon>
        <taxon>Glomeromycotina</taxon>
        <taxon>Glomeromycetes</taxon>
        <taxon>Glomerales</taxon>
        <taxon>Glomeraceae</taxon>
        <taxon>Glomus</taxon>
    </lineage>
</organism>
<feature type="non-terminal residue" evidence="6">
    <location>
        <position position="735"/>
    </location>
</feature>
<dbReference type="InterPro" id="IPR045055">
    <property type="entry name" value="DNA2/NAM7-like"/>
</dbReference>
<proteinExistence type="predicted"/>
<dbReference type="FunFam" id="3.40.50.300:FF:001660">
    <property type="entry name" value="NF-X1 finger and helicase protein, putative"/>
    <property type="match status" value="1"/>
</dbReference>
<evidence type="ECO:0000259" key="5">
    <source>
        <dbReference type="SMART" id="SM00438"/>
    </source>
</evidence>
<dbReference type="InterPro" id="IPR041677">
    <property type="entry name" value="DNA2/NAM7_AAA_11"/>
</dbReference>
<feature type="domain" description="NF-X1-type" evidence="5">
    <location>
        <begin position="413"/>
        <end position="430"/>
    </location>
</feature>
<evidence type="ECO:0000313" key="7">
    <source>
        <dbReference type="Proteomes" id="UP000265703"/>
    </source>
</evidence>
<name>A0A397SRB3_9GLOM</name>
<evidence type="ECO:0000256" key="2">
    <source>
        <dbReference type="ARBA" id="ARBA00022737"/>
    </source>
</evidence>
<dbReference type="InterPro" id="IPR047187">
    <property type="entry name" value="SF1_C_Upf1"/>
</dbReference>
<comment type="caution">
    <text evidence="6">The sequence shown here is derived from an EMBL/GenBank/DDBJ whole genome shotgun (WGS) entry which is preliminary data.</text>
</comment>
<keyword evidence="3" id="KW-0863">Zinc-finger</keyword>
<gene>
    <name evidence="6" type="ORF">C1645_679791</name>
</gene>
<dbReference type="EMBL" id="QKYT01000357">
    <property type="protein sequence ID" value="RIA86555.1"/>
    <property type="molecule type" value="Genomic_DNA"/>
</dbReference>